<dbReference type="RefSeq" id="WP_085727328.1">
    <property type="nucleotide sequence ID" value="NZ_NBYN01000015.1"/>
</dbReference>
<dbReference type="InterPro" id="IPR027417">
    <property type="entry name" value="P-loop_NTPase"/>
</dbReference>
<dbReference type="SUPFAM" id="SSF75138">
    <property type="entry name" value="HprK N-terminal domain-like"/>
    <property type="match status" value="1"/>
</dbReference>
<proteinExistence type="predicted"/>
<comment type="caution">
    <text evidence="2">The sequence shown here is derived from an EMBL/GenBank/DDBJ whole genome shotgun (WGS) entry which is preliminary data.</text>
</comment>
<dbReference type="SUPFAM" id="SSF52540">
    <property type="entry name" value="P-loop containing nucleoside triphosphate hydrolases"/>
    <property type="match status" value="1"/>
</dbReference>
<gene>
    <name evidence="2" type="ORF">B7O87_04260</name>
</gene>
<dbReference type="Gene3D" id="3.40.1390.20">
    <property type="entry name" value="HprK N-terminal domain-like"/>
    <property type="match status" value="1"/>
</dbReference>
<dbReference type="Gene3D" id="3.40.50.300">
    <property type="entry name" value="P-loop containing nucleotide triphosphate hydrolases"/>
    <property type="match status" value="1"/>
</dbReference>
<dbReference type="InterPro" id="IPR028979">
    <property type="entry name" value="Ser_kin/Pase_Hpr-like_N_sf"/>
</dbReference>
<name>A0A1X4GA47_9CYAN</name>
<accession>A0A1X4GA47</accession>
<feature type="domain" description="DRTGG" evidence="1">
    <location>
        <begin position="227"/>
        <end position="332"/>
    </location>
</feature>
<dbReference type="PANTHER" id="PTHR43356:SF2">
    <property type="entry name" value="PHOSPHATE ACETYLTRANSFERASE"/>
    <property type="match status" value="1"/>
</dbReference>
<protein>
    <recommendedName>
        <fullName evidence="1">DRTGG domain-containing protein</fullName>
    </recommendedName>
</protein>
<dbReference type="InterPro" id="IPR010766">
    <property type="entry name" value="DRTGG"/>
</dbReference>
<reference evidence="3" key="1">
    <citation type="submission" date="2017-04" db="EMBL/GenBank/DDBJ databases">
        <authorList>
            <person name="Abreu V.A."/>
            <person name="Popin R.V."/>
            <person name="Rigonato J."/>
            <person name="Andreote A.P."/>
            <person name="Schaker P.C."/>
            <person name="Hoff-Risseti C."/>
            <person name="Alvarenga D.O."/>
            <person name="Varani A.M."/>
            <person name="Fiore M.F."/>
        </authorList>
    </citation>
    <scope>NUCLEOTIDE SEQUENCE [LARGE SCALE GENOMIC DNA]</scope>
    <source>
        <strain evidence="3">CENA303</strain>
    </source>
</reference>
<dbReference type="AlphaFoldDB" id="A0A1X4GA47"/>
<dbReference type="Pfam" id="PF13500">
    <property type="entry name" value="AAA_26"/>
    <property type="match status" value="1"/>
</dbReference>
<dbReference type="InterPro" id="IPR050500">
    <property type="entry name" value="Phos_Acetyltrans/Butyryltrans"/>
</dbReference>
<organism evidence="2 3">
    <name type="scientific">Cylindrospermopsis raciborskii CENA303</name>
    <dbReference type="NCBI Taxonomy" id="1170769"/>
    <lineage>
        <taxon>Bacteria</taxon>
        <taxon>Bacillati</taxon>
        <taxon>Cyanobacteriota</taxon>
        <taxon>Cyanophyceae</taxon>
        <taxon>Nostocales</taxon>
        <taxon>Aphanizomenonaceae</taxon>
        <taxon>Cylindrospermopsis</taxon>
    </lineage>
</organism>
<dbReference type="EMBL" id="NBYN01000015">
    <property type="protein sequence ID" value="OSO94038.1"/>
    <property type="molecule type" value="Genomic_DNA"/>
</dbReference>
<evidence type="ECO:0000313" key="2">
    <source>
        <dbReference type="EMBL" id="OSO94038.1"/>
    </source>
</evidence>
<dbReference type="Pfam" id="PF07085">
    <property type="entry name" value="DRTGG"/>
    <property type="match status" value="1"/>
</dbReference>
<dbReference type="PANTHER" id="PTHR43356">
    <property type="entry name" value="PHOSPHATE ACETYLTRANSFERASE"/>
    <property type="match status" value="1"/>
</dbReference>
<evidence type="ECO:0000313" key="3">
    <source>
        <dbReference type="Proteomes" id="UP000192997"/>
    </source>
</evidence>
<dbReference type="Proteomes" id="UP000192997">
    <property type="component" value="Unassembled WGS sequence"/>
</dbReference>
<sequence>MATSVKNFKYLLIGSIEAYSGKSATLLGLSCQLRQKGLDIAYGKPLGNSAFNPKINPMEEDVQFMIESLKLGENLVAPTLLGLNEVSVQKRLRGEDKTNYQELLVEHYLQVPRGDLMLLEGPGNLTEGNLFGLSLPEVANILDGGVILVHRYQSLLSVETILSAQTIIGSRLEGISPRLLGVIINEVPTEQMMNANDLLRPFLEERGIPVLAILPKNALLRSVSVGELVKQLKADILCREDRLDLLVESLAIGAMNVNAAVKYFRKRRNKAVVTGGDRVEIQQAALETSTQCLILTGQLPPPPFILHRAEELEIPILSVDLDTLTTVEIVDRAFGHVRFHEPLKVECINQLMSEHFDTSRLLSQLGN</sequence>
<evidence type="ECO:0000259" key="1">
    <source>
        <dbReference type="Pfam" id="PF07085"/>
    </source>
</evidence>